<evidence type="ECO:0000313" key="11">
    <source>
        <dbReference type="Proteomes" id="UP000824633"/>
    </source>
</evidence>
<evidence type="ECO:0000256" key="4">
    <source>
        <dbReference type="ARBA" id="ARBA00022553"/>
    </source>
</evidence>
<dbReference type="Gene3D" id="3.30.565.10">
    <property type="entry name" value="Histidine kinase-like ATPase, C-terminal domain"/>
    <property type="match status" value="1"/>
</dbReference>
<dbReference type="Gene3D" id="1.10.287.130">
    <property type="match status" value="1"/>
</dbReference>
<name>A0ABM7T0L7_9CLOT</name>
<dbReference type="RefSeq" id="WP_224036381.1">
    <property type="nucleotide sequence ID" value="NZ_AP024849.1"/>
</dbReference>
<dbReference type="InterPro" id="IPR003594">
    <property type="entry name" value="HATPase_dom"/>
</dbReference>
<gene>
    <name evidence="10" type="ORF">psyc5s11_07900</name>
</gene>
<dbReference type="InterPro" id="IPR036890">
    <property type="entry name" value="HATPase_C_sf"/>
</dbReference>
<dbReference type="Pfam" id="PF02518">
    <property type="entry name" value="HATPase_c"/>
    <property type="match status" value="1"/>
</dbReference>
<dbReference type="InterPro" id="IPR003661">
    <property type="entry name" value="HisK_dim/P_dom"/>
</dbReference>
<dbReference type="PANTHER" id="PTHR45453">
    <property type="entry name" value="PHOSPHATE REGULON SENSOR PROTEIN PHOR"/>
    <property type="match status" value="1"/>
</dbReference>
<dbReference type="PANTHER" id="PTHR45453:SF1">
    <property type="entry name" value="PHOSPHATE REGULON SENSOR PROTEIN PHOR"/>
    <property type="match status" value="1"/>
</dbReference>
<evidence type="ECO:0000256" key="8">
    <source>
        <dbReference type="SAM" id="Phobius"/>
    </source>
</evidence>
<feature type="transmembrane region" description="Helical" evidence="8">
    <location>
        <begin position="12"/>
        <end position="35"/>
    </location>
</feature>
<keyword evidence="11" id="KW-1185">Reference proteome</keyword>
<dbReference type="SMART" id="SM00388">
    <property type="entry name" value="HisKA"/>
    <property type="match status" value="1"/>
</dbReference>
<feature type="domain" description="Histidine kinase" evidence="9">
    <location>
        <begin position="384"/>
        <end position="590"/>
    </location>
</feature>
<keyword evidence="8" id="KW-0472">Membrane</keyword>
<evidence type="ECO:0000256" key="5">
    <source>
        <dbReference type="ARBA" id="ARBA00022679"/>
    </source>
</evidence>
<feature type="transmembrane region" description="Helical" evidence="8">
    <location>
        <begin position="343"/>
        <end position="361"/>
    </location>
</feature>
<evidence type="ECO:0000256" key="6">
    <source>
        <dbReference type="ARBA" id="ARBA00022777"/>
    </source>
</evidence>
<dbReference type="Pfam" id="PF00512">
    <property type="entry name" value="HisKA"/>
    <property type="match status" value="1"/>
</dbReference>
<dbReference type="SUPFAM" id="SSF55874">
    <property type="entry name" value="ATPase domain of HSP90 chaperone/DNA topoisomerase II/histidine kinase"/>
    <property type="match status" value="1"/>
</dbReference>
<evidence type="ECO:0000256" key="3">
    <source>
        <dbReference type="ARBA" id="ARBA00012438"/>
    </source>
</evidence>
<keyword evidence="7" id="KW-0902">Two-component regulatory system</keyword>
<keyword evidence="8" id="KW-0812">Transmembrane</keyword>
<dbReference type="InterPro" id="IPR005467">
    <property type="entry name" value="His_kinase_dom"/>
</dbReference>
<keyword evidence="8" id="KW-1133">Transmembrane helix</keyword>
<evidence type="ECO:0000313" key="10">
    <source>
        <dbReference type="EMBL" id="BCZ44723.1"/>
    </source>
</evidence>
<dbReference type="SMART" id="SM00387">
    <property type="entry name" value="HATPase_c"/>
    <property type="match status" value="1"/>
</dbReference>
<dbReference type="EC" id="2.7.13.3" evidence="3"/>
<dbReference type="SUPFAM" id="SSF47384">
    <property type="entry name" value="Homodimeric domain of signal transducing histidine kinase"/>
    <property type="match status" value="1"/>
</dbReference>
<evidence type="ECO:0000256" key="2">
    <source>
        <dbReference type="ARBA" id="ARBA00004370"/>
    </source>
</evidence>
<organism evidence="10 11">
    <name type="scientific">Clostridium gelidum</name>
    <dbReference type="NCBI Taxonomy" id="704125"/>
    <lineage>
        <taxon>Bacteria</taxon>
        <taxon>Bacillati</taxon>
        <taxon>Bacillota</taxon>
        <taxon>Clostridia</taxon>
        <taxon>Eubacteriales</taxon>
        <taxon>Clostridiaceae</taxon>
        <taxon>Clostridium</taxon>
    </lineage>
</organism>
<proteinExistence type="predicted"/>
<evidence type="ECO:0000259" key="9">
    <source>
        <dbReference type="PROSITE" id="PS50109"/>
    </source>
</evidence>
<comment type="subcellular location">
    <subcellularLocation>
        <location evidence="2">Membrane</location>
    </subcellularLocation>
</comment>
<comment type="catalytic activity">
    <reaction evidence="1">
        <text>ATP + protein L-histidine = ADP + protein N-phospho-L-histidine.</text>
        <dbReference type="EC" id="2.7.13.3"/>
    </reaction>
</comment>
<keyword evidence="5" id="KW-0808">Transferase</keyword>
<evidence type="ECO:0000256" key="1">
    <source>
        <dbReference type="ARBA" id="ARBA00000085"/>
    </source>
</evidence>
<protein>
    <recommendedName>
        <fullName evidence="3">histidine kinase</fullName>
        <ecNumber evidence="3">2.7.13.3</ecNumber>
    </recommendedName>
</protein>
<dbReference type="EMBL" id="AP024849">
    <property type="protein sequence ID" value="BCZ44723.1"/>
    <property type="molecule type" value="Genomic_DNA"/>
</dbReference>
<sequence>MMKAKTAFKNIFLKTAAMFFILYFIVTIGFTAVYYNFKVNESKGKFDSMLDVLEKEINKEIRGIENERLSEGRTEYWTKDVDNQNALNKDICAITELNGDITYLTSSFSKEMFAKTYLYDENFKLIAKSRDLLRVTSFDEKKKSDIDYLNINRYIDLDKYLSEDQKNELFKIYNKKSKLRDDPINVRGFINGAEIIPEEITIDESESGDEDTKREDKIKTYKFNTQEVEEEGLRKININTSFDFNWEIHHNRDIYNSDNSNDLYRKNFQRYNNLKEYNEEEMRSLINSFNEKGASTKSNKSEIFGKVEYDYIDTLIGSVNNHKYYLHLKTDYYPWDDVLPKAMPLYIISFIMVLAMTLILSKGLYKTYEKQAVLEKNRRELTSAIAHELKTPLGIIRTYGEGLKEKIAEDKRDYYLDVIIDETYKMDTMVLEMLYLSKLEAKAYELKRETFCINDLVEGIIKKNEKLFNDKSIQVNYINDKKYDVDADYTRIEQVINNLLSNAIYHTEEKKTINIRLDNEKFTIENQGEHIPKDKINLIWDAFYRVDNSRDRSERRTGIGLAIVKNILQLHNMEFGVENTNIGVEFWFKI</sequence>
<keyword evidence="6" id="KW-0418">Kinase</keyword>
<dbReference type="Proteomes" id="UP000824633">
    <property type="component" value="Chromosome"/>
</dbReference>
<dbReference type="CDD" id="cd00082">
    <property type="entry name" value="HisKA"/>
    <property type="match status" value="1"/>
</dbReference>
<keyword evidence="4" id="KW-0597">Phosphoprotein</keyword>
<reference evidence="11" key="1">
    <citation type="submission" date="2021-07" db="EMBL/GenBank/DDBJ databases">
        <title>Complete genome sequencing of a Clostridium isolate.</title>
        <authorList>
            <person name="Ueki A."/>
            <person name="Tonouchi A."/>
        </authorList>
    </citation>
    <scope>NUCLEOTIDE SEQUENCE [LARGE SCALE GENOMIC DNA]</scope>
    <source>
        <strain evidence="11">C5S11</strain>
    </source>
</reference>
<dbReference type="PROSITE" id="PS50109">
    <property type="entry name" value="HIS_KIN"/>
    <property type="match status" value="1"/>
</dbReference>
<dbReference type="InterPro" id="IPR050351">
    <property type="entry name" value="BphY/WalK/GraS-like"/>
</dbReference>
<dbReference type="InterPro" id="IPR036097">
    <property type="entry name" value="HisK_dim/P_sf"/>
</dbReference>
<accession>A0ABM7T0L7</accession>
<evidence type="ECO:0000256" key="7">
    <source>
        <dbReference type="ARBA" id="ARBA00023012"/>
    </source>
</evidence>